<sequence length="270" mass="30263">MVRSAIPCSEPIVNTFDGGEGAVGVRGVSSCLWTTSPPSTSYCTGRTVCHHPVAPLLGAGRYPDPRRPRARSRPSLIPRRIAGLRRQYNSQISHKIFLGSLTRSPSSPKLVVGSLVAVPLKLVVGKPPPPPPRQLRRHSPMHRSFEDHGPRTQPRPPCTTHDEWSSCVRPPASSSWEQALSSEVLGLHTRVGGGSFTPRLTNPAKIFFFALKIKLKNSGVTYRTESVFFSAEFLHFYFFFCFRFRFLIYFLRRTAFIPNAKLPTTLKWLH</sequence>
<protein>
    <submittedName>
        <fullName evidence="2">Uncharacterized protein</fullName>
    </submittedName>
</protein>
<dbReference type="EMBL" id="OZ004260">
    <property type="protein sequence ID" value="CAK7920861.1"/>
    <property type="molecule type" value="Genomic_DNA"/>
</dbReference>
<organism evidence="2 3">
    <name type="scientific">[Candida] anglica</name>
    <dbReference type="NCBI Taxonomy" id="148631"/>
    <lineage>
        <taxon>Eukaryota</taxon>
        <taxon>Fungi</taxon>
        <taxon>Dikarya</taxon>
        <taxon>Ascomycota</taxon>
        <taxon>Saccharomycotina</taxon>
        <taxon>Pichiomycetes</taxon>
        <taxon>Debaryomycetaceae</taxon>
        <taxon>Kurtzmaniella</taxon>
    </lineage>
</organism>
<proteinExistence type="predicted"/>
<feature type="region of interest" description="Disordered" evidence="1">
    <location>
        <begin position="126"/>
        <end position="164"/>
    </location>
</feature>
<gene>
    <name evidence="2" type="ORF">CAAN4_H07404</name>
</gene>
<evidence type="ECO:0000256" key="1">
    <source>
        <dbReference type="SAM" id="MobiDB-lite"/>
    </source>
</evidence>
<evidence type="ECO:0000313" key="2">
    <source>
        <dbReference type="EMBL" id="CAK7920861.1"/>
    </source>
</evidence>
<keyword evidence="3" id="KW-1185">Reference proteome</keyword>
<evidence type="ECO:0000313" key="3">
    <source>
        <dbReference type="Proteomes" id="UP001497600"/>
    </source>
</evidence>
<dbReference type="Proteomes" id="UP001497600">
    <property type="component" value="Chromosome H"/>
</dbReference>
<name>A0ABP0ENB6_9ASCO</name>
<reference evidence="2 3" key="1">
    <citation type="submission" date="2024-01" db="EMBL/GenBank/DDBJ databases">
        <authorList>
            <consortium name="Genoscope - CEA"/>
            <person name="William W."/>
        </authorList>
    </citation>
    <scope>NUCLEOTIDE SEQUENCE [LARGE SCALE GENOMIC DNA]</scope>
    <source>
        <strain evidence="2 3">29B2s-10</strain>
    </source>
</reference>
<accession>A0ABP0ENB6</accession>